<dbReference type="InterPro" id="IPR008271">
    <property type="entry name" value="Ser/Thr_kinase_AS"/>
</dbReference>
<dbReference type="SMART" id="SM00220">
    <property type="entry name" value="S_TKc"/>
    <property type="match status" value="1"/>
</dbReference>
<dbReference type="CDD" id="cd05123">
    <property type="entry name" value="STKc_AGC"/>
    <property type="match status" value="1"/>
</dbReference>
<evidence type="ECO:0000313" key="7">
    <source>
        <dbReference type="Proteomes" id="UP000694866"/>
    </source>
</evidence>
<dbReference type="AlphaFoldDB" id="A0A9R1TGR5"/>
<evidence type="ECO:0000256" key="5">
    <source>
        <dbReference type="ARBA" id="ARBA00022840"/>
    </source>
</evidence>
<dbReference type="Gene3D" id="1.10.510.10">
    <property type="entry name" value="Transferase(Phosphotransferase) domain 1"/>
    <property type="match status" value="1"/>
</dbReference>
<dbReference type="PANTHER" id="PTHR24355:SF1">
    <property type="entry name" value="RIBOSOMAL PROTEIN S6 KINASE-RELATED PROTEIN"/>
    <property type="match status" value="1"/>
</dbReference>
<dbReference type="PROSITE" id="PS00108">
    <property type="entry name" value="PROTEIN_KINASE_ST"/>
    <property type="match status" value="1"/>
</dbReference>
<accession>A0A9R1TGR5</accession>
<evidence type="ECO:0000259" key="6">
    <source>
        <dbReference type="PROSITE" id="PS50011"/>
    </source>
</evidence>
<dbReference type="InterPro" id="IPR011009">
    <property type="entry name" value="Kinase-like_dom_sf"/>
</dbReference>
<evidence type="ECO:0000256" key="1">
    <source>
        <dbReference type="ARBA" id="ARBA00022527"/>
    </source>
</evidence>
<keyword evidence="7" id="KW-1185">Reference proteome</keyword>
<evidence type="ECO:0000256" key="2">
    <source>
        <dbReference type="ARBA" id="ARBA00022679"/>
    </source>
</evidence>
<sequence>MITGDFLFIKLQVKIDFLKFSPDWMGNSSAKGYTRPQRKFTSQCSLSNIISCTGTTELVYEECRPWSRISRRTWSEGTLNDPLNSAKTAWPVPRFEAIFLPEFKVREEPIRIHYTFVEIISKGAYGRVYKVEDKKDKKIYALKMISKSRIVEENAVSQAKQEVAIQRAVGHHPFIAHSVHHWQGRKTLYILTEFVGGGELFELVDEYVTLPEEVVRIYVAEIALAIDFLHNAGIVHRDIKATNVLLDDDGHAVLIDFGLAKWLRPLHRTGTFCGTPEYMAPEILKREYYGHEVDWWSLGVLTCFLLTNKYPVTTIKEASDEDIDLEVVAGILPEGIEISRASEDLLRRLLQPDPRIRLKSILELQRIAFFMGFNVRDFSLKEVSPFRFLGRKQPPHFTRKAPDTFRDFDSFICGSTNRKWD</sequence>
<dbReference type="InterPro" id="IPR045270">
    <property type="entry name" value="STKc_AGC"/>
</dbReference>
<organism evidence="7 8">
    <name type="scientific">Fopius arisanus</name>
    <dbReference type="NCBI Taxonomy" id="64838"/>
    <lineage>
        <taxon>Eukaryota</taxon>
        <taxon>Metazoa</taxon>
        <taxon>Ecdysozoa</taxon>
        <taxon>Arthropoda</taxon>
        <taxon>Hexapoda</taxon>
        <taxon>Insecta</taxon>
        <taxon>Pterygota</taxon>
        <taxon>Neoptera</taxon>
        <taxon>Endopterygota</taxon>
        <taxon>Hymenoptera</taxon>
        <taxon>Apocrita</taxon>
        <taxon>Ichneumonoidea</taxon>
        <taxon>Braconidae</taxon>
        <taxon>Opiinae</taxon>
        <taxon>Fopius</taxon>
    </lineage>
</organism>
<keyword evidence="5" id="KW-0067">ATP-binding</keyword>
<keyword evidence="2" id="KW-0808">Transferase</keyword>
<dbReference type="OrthoDB" id="3205605at2759"/>
<dbReference type="PROSITE" id="PS50011">
    <property type="entry name" value="PROTEIN_KINASE_DOM"/>
    <property type="match status" value="1"/>
</dbReference>
<evidence type="ECO:0000256" key="4">
    <source>
        <dbReference type="ARBA" id="ARBA00022777"/>
    </source>
</evidence>
<dbReference type="KEGG" id="fas:105269824"/>
<evidence type="ECO:0000256" key="3">
    <source>
        <dbReference type="ARBA" id="ARBA00022741"/>
    </source>
</evidence>
<dbReference type="Proteomes" id="UP000694866">
    <property type="component" value="Unplaced"/>
</dbReference>
<dbReference type="PANTHER" id="PTHR24355">
    <property type="entry name" value="G PROTEIN-COUPLED RECEPTOR KINASE/RIBOSOMAL PROTEIN S6 KINASE"/>
    <property type="match status" value="1"/>
</dbReference>
<dbReference type="InterPro" id="IPR000719">
    <property type="entry name" value="Prot_kinase_dom"/>
</dbReference>
<feature type="domain" description="Protein kinase" evidence="6">
    <location>
        <begin position="114"/>
        <end position="370"/>
    </location>
</feature>
<keyword evidence="1" id="KW-0723">Serine/threonine-protein kinase</keyword>
<gene>
    <name evidence="8" type="primary">S6KL</name>
</gene>
<reference evidence="8" key="1">
    <citation type="submission" date="2025-08" db="UniProtKB">
        <authorList>
            <consortium name="RefSeq"/>
        </authorList>
    </citation>
    <scope>IDENTIFICATION</scope>
    <source>
        <strain evidence="8">USDA-PBARC FA_bdor</strain>
        <tissue evidence="8">Whole organism</tissue>
    </source>
</reference>
<dbReference type="RefSeq" id="XP_011308668.1">
    <property type="nucleotide sequence ID" value="XM_011310366.1"/>
</dbReference>
<proteinExistence type="predicted"/>
<evidence type="ECO:0000313" key="8">
    <source>
        <dbReference type="RefSeq" id="XP_011308668.1"/>
    </source>
</evidence>
<dbReference type="Gene3D" id="3.30.200.20">
    <property type="entry name" value="Phosphorylase Kinase, domain 1"/>
    <property type="match status" value="1"/>
</dbReference>
<dbReference type="CTD" id="45970"/>
<keyword evidence="3" id="KW-0547">Nucleotide-binding</keyword>
<protein>
    <submittedName>
        <fullName evidence="8">Serine/threonine-protein kinase F31E3.2</fullName>
    </submittedName>
</protein>
<keyword evidence="4 8" id="KW-0418">Kinase</keyword>
<dbReference type="Pfam" id="PF00069">
    <property type="entry name" value="Pkinase"/>
    <property type="match status" value="1"/>
</dbReference>
<dbReference type="GO" id="GO:0005524">
    <property type="term" value="F:ATP binding"/>
    <property type="evidence" value="ECO:0007669"/>
    <property type="project" value="UniProtKB-KW"/>
</dbReference>
<dbReference type="SUPFAM" id="SSF56112">
    <property type="entry name" value="Protein kinase-like (PK-like)"/>
    <property type="match status" value="1"/>
</dbReference>
<name>A0A9R1TGR5_9HYME</name>
<dbReference type="GeneID" id="105269824"/>
<dbReference type="GO" id="GO:0004674">
    <property type="term" value="F:protein serine/threonine kinase activity"/>
    <property type="evidence" value="ECO:0007669"/>
    <property type="project" value="UniProtKB-KW"/>
</dbReference>